<gene>
    <name evidence="1" type="ORF">METZ01_LOCUS416038</name>
</gene>
<accession>A0A382WX11</accession>
<feature type="non-terminal residue" evidence="1">
    <location>
        <position position="151"/>
    </location>
</feature>
<organism evidence="1">
    <name type="scientific">marine metagenome</name>
    <dbReference type="NCBI Taxonomy" id="408172"/>
    <lineage>
        <taxon>unclassified sequences</taxon>
        <taxon>metagenomes</taxon>
        <taxon>ecological metagenomes</taxon>
    </lineage>
</organism>
<dbReference type="AlphaFoldDB" id="A0A382WX11"/>
<name>A0A382WX11_9ZZZZ</name>
<dbReference type="EMBL" id="UINC01163073">
    <property type="protein sequence ID" value="SVD63184.1"/>
    <property type="molecule type" value="Genomic_DNA"/>
</dbReference>
<protein>
    <submittedName>
        <fullName evidence="1">Uncharacterized protein</fullName>
    </submittedName>
</protein>
<proteinExistence type="predicted"/>
<sequence length="151" mass="17448">MLTKSFADFPIVGRVHHLQTTYLAKNQRNTIQTTSIERGFFSFMAGVFSDVKDTTGTLIDAAGQAWDYNINDKEYWIPSEDTETDENSDEEDSKRYEYTISFDSDGQSKDENKIISVLRIGHNEMEDIHGFRTKKWTTTLQISEFKVIIDE</sequence>
<reference evidence="1" key="1">
    <citation type="submission" date="2018-05" db="EMBL/GenBank/DDBJ databases">
        <authorList>
            <person name="Lanie J.A."/>
            <person name="Ng W.-L."/>
            <person name="Kazmierczak K.M."/>
            <person name="Andrzejewski T.M."/>
            <person name="Davidsen T.M."/>
            <person name="Wayne K.J."/>
            <person name="Tettelin H."/>
            <person name="Glass J.I."/>
            <person name="Rusch D."/>
            <person name="Podicherti R."/>
            <person name="Tsui H.-C.T."/>
            <person name="Winkler M.E."/>
        </authorList>
    </citation>
    <scope>NUCLEOTIDE SEQUENCE</scope>
</reference>
<evidence type="ECO:0000313" key="1">
    <source>
        <dbReference type="EMBL" id="SVD63184.1"/>
    </source>
</evidence>